<name>A0AAD6MBR5_9ROSI</name>
<comment type="caution">
    <text evidence="1">The sequence shown here is derived from an EMBL/GenBank/DDBJ whole genome shotgun (WGS) entry which is preliminary data.</text>
</comment>
<keyword evidence="2" id="KW-1185">Reference proteome</keyword>
<reference evidence="1" key="1">
    <citation type="journal article" date="2023" name="Mol. Ecol. Resour.">
        <title>Chromosome-level genome assembly of a triploid poplar Populus alba 'Berolinensis'.</title>
        <authorList>
            <person name="Chen S."/>
            <person name="Yu Y."/>
            <person name="Wang X."/>
            <person name="Wang S."/>
            <person name="Zhang T."/>
            <person name="Zhou Y."/>
            <person name="He R."/>
            <person name="Meng N."/>
            <person name="Wang Y."/>
            <person name="Liu W."/>
            <person name="Liu Z."/>
            <person name="Liu J."/>
            <person name="Guo Q."/>
            <person name="Huang H."/>
            <person name="Sederoff R.R."/>
            <person name="Wang G."/>
            <person name="Qu G."/>
            <person name="Chen S."/>
        </authorList>
    </citation>
    <scope>NUCLEOTIDE SEQUENCE</scope>
    <source>
        <strain evidence="1">SC-2020</strain>
    </source>
</reference>
<organism evidence="1 2">
    <name type="scientific">Populus alba x Populus x berolinensis</name>
    <dbReference type="NCBI Taxonomy" id="444605"/>
    <lineage>
        <taxon>Eukaryota</taxon>
        <taxon>Viridiplantae</taxon>
        <taxon>Streptophyta</taxon>
        <taxon>Embryophyta</taxon>
        <taxon>Tracheophyta</taxon>
        <taxon>Spermatophyta</taxon>
        <taxon>Magnoliopsida</taxon>
        <taxon>eudicotyledons</taxon>
        <taxon>Gunneridae</taxon>
        <taxon>Pentapetalae</taxon>
        <taxon>rosids</taxon>
        <taxon>fabids</taxon>
        <taxon>Malpighiales</taxon>
        <taxon>Salicaceae</taxon>
        <taxon>Saliceae</taxon>
        <taxon>Populus</taxon>
    </lineage>
</organism>
<accession>A0AAD6MBR5</accession>
<dbReference type="AlphaFoldDB" id="A0AAD6MBR5"/>
<evidence type="ECO:0000313" key="2">
    <source>
        <dbReference type="Proteomes" id="UP001164929"/>
    </source>
</evidence>
<proteinExistence type="predicted"/>
<sequence length="147" mass="16936">MNRLSLCERTIKAQHNHDSFSYLSPKYLLFVLVLKLEENSMHGSKILKREEKIGSRCTQLRTIRCGIWTVKINGDFWGSQGMRILVDTTLTTSNSLTAQPQKHPNSQYALPCLCLYKKCQNLQPIAPPRLFCTFRPRNAICHRCLLV</sequence>
<gene>
    <name evidence="1" type="ORF">NC653_025633</name>
</gene>
<protein>
    <submittedName>
        <fullName evidence="1">Uncharacterized protein</fullName>
    </submittedName>
</protein>
<dbReference type="Proteomes" id="UP001164929">
    <property type="component" value="Chromosome 10"/>
</dbReference>
<evidence type="ECO:0000313" key="1">
    <source>
        <dbReference type="EMBL" id="KAJ6982579.1"/>
    </source>
</evidence>
<dbReference type="EMBL" id="JAQIZT010000010">
    <property type="protein sequence ID" value="KAJ6982579.1"/>
    <property type="molecule type" value="Genomic_DNA"/>
</dbReference>